<comment type="similarity">
    <text evidence="1">Belongs to the aldolase class II family. Adducin subfamily.</text>
</comment>
<dbReference type="STRING" id="6689.A0A3R7Q986"/>
<dbReference type="GO" id="GO:0005886">
    <property type="term" value="C:plasma membrane"/>
    <property type="evidence" value="ECO:0007669"/>
    <property type="project" value="UniProtKB-SubCell"/>
</dbReference>
<dbReference type="GO" id="GO:0005856">
    <property type="term" value="C:cytoskeleton"/>
    <property type="evidence" value="ECO:0007669"/>
    <property type="project" value="TreeGrafter"/>
</dbReference>
<reference evidence="3 4" key="1">
    <citation type="submission" date="2018-04" db="EMBL/GenBank/DDBJ databases">
        <authorList>
            <person name="Zhang X."/>
            <person name="Yuan J."/>
            <person name="Li F."/>
            <person name="Xiang J."/>
        </authorList>
    </citation>
    <scope>NUCLEOTIDE SEQUENCE [LARGE SCALE GENOMIC DNA]</scope>
    <source>
        <tissue evidence="3">Muscle</tissue>
    </source>
</reference>
<dbReference type="OrthoDB" id="3238794at2759"/>
<feature type="domain" description="Class II aldolase/adducin N-terminal" evidence="2">
    <location>
        <begin position="40"/>
        <end position="189"/>
    </location>
</feature>
<reference evidence="3 4" key="2">
    <citation type="submission" date="2019-01" db="EMBL/GenBank/DDBJ databases">
        <title>The decoding of complex shrimp genome reveals the adaptation for benthos swimmer, frequently molting mechanism and breeding impact on genome.</title>
        <authorList>
            <person name="Sun Y."/>
            <person name="Gao Y."/>
            <person name="Yu Y."/>
        </authorList>
    </citation>
    <scope>NUCLEOTIDE SEQUENCE [LARGE SCALE GENOMIC DNA]</scope>
    <source>
        <tissue evidence="3">Muscle</tissue>
    </source>
</reference>
<dbReference type="PANTHER" id="PTHR10672:SF21">
    <property type="entry name" value="CLASS II ALDOLASE_ADDUCIN N-TERMINAL DOMAIN-CONTAINING PROTEIN"/>
    <property type="match status" value="1"/>
</dbReference>
<comment type="caution">
    <text evidence="3">The sequence shown here is derived from an EMBL/GenBank/DDBJ whole genome shotgun (WGS) entry which is preliminary data.</text>
</comment>
<dbReference type="Pfam" id="PF00596">
    <property type="entry name" value="Aldolase_II"/>
    <property type="match status" value="2"/>
</dbReference>
<proteinExistence type="inferred from homology"/>
<dbReference type="GO" id="GO:0051015">
    <property type="term" value="F:actin filament binding"/>
    <property type="evidence" value="ECO:0007669"/>
    <property type="project" value="TreeGrafter"/>
</dbReference>
<dbReference type="InterPro" id="IPR036409">
    <property type="entry name" value="Aldolase_II/adducin_N_sf"/>
</dbReference>
<dbReference type="SUPFAM" id="SSF53639">
    <property type="entry name" value="AraD/HMP-PK domain-like"/>
    <property type="match status" value="1"/>
</dbReference>
<keyword evidence="4" id="KW-1185">Reference proteome</keyword>
<evidence type="ECO:0000313" key="4">
    <source>
        <dbReference type="Proteomes" id="UP000283509"/>
    </source>
</evidence>
<gene>
    <name evidence="3" type="ORF">C7M84_021862</name>
</gene>
<name>A0A3R7Q986_PENVA</name>
<dbReference type="Gene3D" id="3.40.225.10">
    <property type="entry name" value="Class II aldolase/adducin N-terminal domain"/>
    <property type="match status" value="2"/>
</dbReference>
<dbReference type="InterPro" id="IPR051017">
    <property type="entry name" value="Aldolase-II_Adducin_sf"/>
</dbReference>
<evidence type="ECO:0000256" key="1">
    <source>
        <dbReference type="ARBA" id="ARBA00006274"/>
    </source>
</evidence>
<dbReference type="AlphaFoldDB" id="A0A3R7Q986"/>
<dbReference type="PANTHER" id="PTHR10672">
    <property type="entry name" value="ADDUCIN"/>
    <property type="match status" value="1"/>
</dbReference>
<evidence type="ECO:0000313" key="3">
    <source>
        <dbReference type="EMBL" id="ROT60611.1"/>
    </source>
</evidence>
<dbReference type="EMBL" id="QCYY01004676">
    <property type="protein sequence ID" value="ROT60611.1"/>
    <property type="molecule type" value="Genomic_DNA"/>
</dbReference>
<evidence type="ECO:0000259" key="2">
    <source>
        <dbReference type="SMART" id="SM01007"/>
    </source>
</evidence>
<sequence>MWSRAVVTRVQALSRTFTSSCAKPYAVPEGPWGANRAARLEMAVAYRGLDQLGLNEGVCNHLSVMAPRADGKGEAMMVFPYGLHWSEVTASNLVMVDGDAKMVEGDTEPELAASCIHLGIREVRPDAKVVMHTHQPYVTALSCLKDPRLLMCDKDVLFMGHHGVITTASTIAMAFDHLYYLERCAELQILALATQKEVELIPEAHCQPMSDVFWRDMQKYADSHFYSMYRRLRKTQPDFEL</sequence>
<organism evidence="3 4">
    <name type="scientific">Penaeus vannamei</name>
    <name type="common">Whiteleg shrimp</name>
    <name type="synonym">Litopenaeus vannamei</name>
    <dbReference type="NCBI Taxonomy" id="6689"/>
    <lineage>
        <taxon>Eukaryota</taxon>
        <taxon>Metazoa</taxon>
        <taxon>Ecdysozoa</taxon>
        <taxon>Arthropoda</taxon>
        <taxon>Crustacea</taxon>
        <taxon>Multicrustacea</taxon>
        <taxon>Malacostraca</taxon>
        <taxon>Eumalacostraca</taxon>
        <taxon>Eucarida</taxon>
        <taxon>Decapoda</taxon>
        <taxon>Dendrobranchiata</taxon>
        <taxon>Penaeoidea</taxon>
        <taxon>Penaeidae</taxon>
        <taxon>Penaeus</taxon>
    </lineage>
</organism>
<accession>A0A3R7Q986</accession>
<protein>
    <submittedName>
        <fullName evidence="3">Adducin-related protein</fullName>
    </submittedName>
</protein>
<dbReference type="SMART" id="SM01007">
    <property type="entry name" value="Aldolase_II"/>
    <property type="match status" value="1"/>
</dbReference>
<dbReference type="Proteomes" id="UP000283509">
    <property type="component" value="Unassembled WGS sequence"/>
</dbReference>
<dbReference type="InterPro" id="IPR001303">
    <property type="entry name" value="Aldolase_II/adducin_N"/>
</dbReference>